<feature type="chain" id="PRO_5001996857" description="Trimeric autotransporter adhesin YadA-like C-terminal membrane anchor domain-containing protein" evidence="9">
    <location>
        <begin position="27"/>
        <end position="407"/>
    </location>
</feature>
<gene>
    <name evidence="11" type="ORF">EU93_1993</name>
</gene>
<dbReference type="InterPro" id="IPR005594">
    <property type="entry name" value="YadA_C"/>
</dbReference>
<protein>
    <recommendedName>
        <fullName evidence="10">Trimeric autotransporter adhesin YadA-like C-terminal membrane anchor domain-containing protein</fullName>
    </recommendedName>
</protein>
<evidence type="ECO:0000313" key="11">
    <source>
        <dbReference type="EMBL" id="KGF90129.1"/>
    </source>
</evidence>
<keyword evidence="3" id="KW-1134">Transmembrane beta strand</keyword>
<evidence type="ECO:0000259" key="10">
    <source>
        <dbReference type="Pfam" id="PF03895"/>
    </source>
</evidence>
<evidence type="ECO:0000256" key="9">
    <source>
        <dbReference type="SAM" id="SignalP"/>
    </source>
</evidence>
<organism evidence="11 12">
    <name type="scientific">Prochlorococcus marinus str. MIT 9116</name>
    <dbReference type="NCBI Taxonomy" id="167544"/>
    <lineage>
        <taxon>Bacteria</taxon>
        <taxon>Bacillati</taxon>
        <taxon>Cyanobacteriota</taxon>
        <taxon>Cyanophyceae</taxon>
        <taxon>Synechococcales</taxon>
        <taxon>Prochlorococcaceae</taxon>
        <taxon>Prochlorococcus</taxon>
    </lineage>
</organism>
<dbReference type="GO" id="GO:0009986">
    <property type="term" value="C:cell surface"/>
    <property type="evidence" value="ECO:0007669"/>
    <property type="project" value="UniProtKB-SubCell"/>
</dbReference>
<evidence type="ECO:0000256" key="8">
    <source>
        <dbReference type="SAM" id="Coils"/>
    </source>
</evidence>
<dbReference type="EMBL" id="JNAJ01000018">
    <property type="protein sequence ID" value="KGF90129.1"/>
    <property type="molecule type" value="Genomic_DNA"/>
</dbReference>
<keyword evidence="4" id="KW-0812">Transmembrane</keyword>
<sequence length="407" mass="43755">MKNLSKKLFSSLFTSTLLLSPFASFSGEVTTNTSDLGFFVAEDPTKVNSGGNTTSNLYKLSSDGAVTLMKEDIFPDVGTNSFTSSNFTIDESEGKIYFLEDDRGGGAARRYRKYDIENNEFEGYITVTGLPSGAVPINIGVINKLNNTIEKKCESTDSDCDDASDTKFVSLGGEGTDELLRIDNDGISQGGSTGKSLVKYVGDELHIGENSWITKEENGRQKVYAKDAAGNPIPIDYTNGTKLLINGRDVEQSINNVGALSAALTGLPTVPTDTTLACGFGTGTHGGDFAFAGGCASKVNETLSVNYAASMTMPGQDYAGDFEDTFSARAGFVWKLGKPVNSELISIKEKEFQTKIISLEEKNQELLARLEKLEKVALGKVGSKDLASNTINYQEMNKGLTFKKISK</sequence>
<evidence type="ECO:0000256" key="7">
    <source>
        <dbReference type="ARBA" id="ARBA00023237"/>
    </source>
</evidence>
<evidence type="ECO:0000256" key="2">
    <source>
        <dbReference type="ARBA" id="ARBA00004442"/>
    </source>
</evidence>
<dbReference type="SUPFAM" id="SSF54523">
    <property type="entry name" value="Pili subunits"/>
    <property type="match status" value="1"/>
</dbReference>
<feature type="coiled-coil region" evidence="8">
    <location>
        <begin position="349"/>
        <end position="376"/>
    </location>
</feature>
<evidence type="ECO:0000256" key="1">
    <source>
        <dbReference type="ARBA" id="ARBA00004241"/>
    </source>
</evidence>
<comment type="caution">
    <text evidence="11">The sequence shown here is derived from an EMBL/GenBank/DDBJ whole genome shotgun (WGS) entry which is preliminary data.</text>
</comment>
<comment type="subcellular location">
    <subcellularLocation>
        <location evidence="2">Cell outer membrane</location>
    </subcellularLocation>
    <subcellularLocation>
        <location evidence="1">Cell surface</location>
    </subcellularLocation>
</comment>
<dbReference type="RefSeq" id="WP_032514795.1">
    <property type="nucleotide sequence ID" value="NZ_JNAJ01000018.1"/>
</dbReference>
<evidence type="ECO:0000256" key="3">
    <source>
        <dbReference type="ARBA" id="ARBA00022452"/>
    </source>
</evidence>
<feature type="signal peptide" evidence="9">
    <location>
        <begin position="1"/>
        <end position="26"/>
    </location>
</feature>
<accession>A0A0A1ZPH5</accession>
<dbReference type="GO" id="GO:0009279">
    <property type="term" value="C:cell outer membrane"/>
    <property type="evidence" value="ECO:0007669"/>
    <property type="project" value="UniProtKB-SubCell"/>
</dbReference>
<proteinExistence type="predicted"/>
<dbReference type="OrthoDB" id="538081at2"/>
<dbReference type="InterPro" id="IPR045584">
    <property type="entry name" value="Pilin-like"/>
</dbReference>
<evidence type="ECO:0000313" key="12">
    <source>
        <dbReference type="Proteomes" id="UP000030491"/>
    </source>
</evidence>
<name>A0A0A1ZPH5_PROMR</name>
<reference evidence="12" key="1">
    <citation type="journal article" date="2014" name="Sci. Data">
        <title>Genomes of diverse isolates of the marine cyanobacterium Prochlorococcus.</title>
        <authorList>
            <person name="Biller S."/>
            <person name="Berube P."/>
            <person name="Thompson J."/>
            <person name="Kelly L."/>
            <person name="Roggensack S."/>
            <person name="Awad L."/>
            <person name="Roache-Johnson K."/>
            <person name="Ding H."/>
            <person name="Giovannoni S.J."/>
            <person name="Moore L.R."/>
            <person name="Chisholm S.W."/>
        </authorList>
    </citation>
    <scope>NUCLEOTIDE SEQUENCE [LARGE SCALE GENOMIC DNA]</scope>
</reference>
<keyword evidence="7" id="KW-0998">Cell outer membrane</keyword>
<keyword evidence="8" id="KW-0175">Coiled coil</keyword>
<evidence type="ECO:0000256" key="6">
    <source>
        <dbReference type="ARBA" id="ARBA00023136"/>
    </source>
</evidence>
<dbReference type="AlphaFoldDB" id="A0A0A1ZPH5"/>
<dbReference type="Proteomes" id="UP000030491">
    <property type="component" value="Unassembled WGS sequence"/>
</dbReference>
<feature type="domain" description="Trimeric autotransporter adhesin YadA-like C-terminal membrane anchor" evidence="10">
    <location>
        <begin position="268"/>
        <end position="333"/>
    </location>
</feature>
<dbReference type="Pfam" id="PF03895">
    <property type="entry name" value="YadA_anchor"/>
    <property type="match status" value="1"/>
</dbReference>
<keyword evidence="5 9" id="KW-0732">Signal</keyword>
<keyword evidence="6" id="KW-0472">Membrane</keyword>
<evidence type="ECO:0000256" key="4">
    <source>
        <dbReference type="ARBA" id="ARBA00022692"/>
    </source>
</evidence>
<evidence type="ECO:0000256" key="5">
    <source>
        <dbReference type="ARBA" id="ARBA00022729"/>
    </source>
</evidence>
<dbReference type="Gene3D" id="3.30.1300.30">
    <property type="entry name" value="GSPII I/J protein-like"/>
    <property type="match status" value="1"/>
</dbReference>